<comment type="caution">
    <text evidence="3">The sequence shown here is derived from an EMBL/GenBank/DDBJ whole genome shotgun (WGS) entry which is preliminary data.</text>
</comment>
<evidence type="ECO:0000256" key="1">
    <source>
        <dbReference type="SAM" id="MobiDB-lite"/>
    </source>
</evidence>
<evidence type="ECO:0000313" key="4">
    <source>
        <dbReference type="Proteomes" id="UP000785679"/>
    </source>
</evidence>
<dbReference type="AlphaFoldDB" id="A0A8J8NM28"/>
<accession>A0A8J8NM28</accession>
<feature type="region of interest" description="Disordered" evidence="1">
    <location>
        <begin position="83"/>
        <end position="137"/>
    </location>
</feature>
<keyword evidence="4" id="KW-1185">Reference proteome</keyword>
<dbReference type="Proteomes" id="UP000785679">
    <property type="component" value="Unassembled WGS sequence"/>
</dbReference>
<dbReference type="GO" id="GO:0006974">
    <property type="term" value="P:DNA damage response"/>
    <property type="evidence" value="ECO:0007669"/>
    <property type="project" value="InterPro"/>
</dbReference>
<sequence>MREVNGITGLNISIYHSFNDEVDSYRQHVWLCDGPCRKKPPFYGIVKRAMNQPPSLRDDWFPIHQKTCGGTFNKIAEPEGYVDKKKQKQLKEEAKKENNLDQYFKKEGKKRTREEAGIETNGKKAEKKGSKEEEAVEALQQVMSQQFNDDDDDVQLQILLMNQLAFK</sequence>
<dbReference type="OrthoDB" id="5236983at2759"/>
<dbReference type="GO" id="GO:0031593">
    <property type="term" value="F:polyubiquitin modification-dependent protein binding"/>
    <property type="evidence" value="ECO:0007669"/>
    <property type="project" value="TreeGrafter"/>
</dbReference>
<dbReference type="PANTHER" id="PTHR21220">
    <property type="entry name" value="DNA-DEPENDENT METALLOPROTEASE SPRTN"/>
    <property type="match status" value="1"/>
</dbReference>
<name>A0A8J8NM28_HALGN</name>
<evidence type="ECO:0000259" key="2">
    <source>
        <dbReference type="Pfam" id="PF22934"/>
    </source>
</evidence>
<dbReference type="EMBL" id="RRYP01012903">
    <property type="protein sequence ID" value="TNV76824.1"/>
    <property type="molecule type" value="Genomic_DNA"/>
</dbReference>
<proteinExistence type="predicted"/>
<reference evidence="3" key="1">
    <citation type="submission" date="2019-06" db="EMBL/GenBank/DDBJ databases">
        <authorList>
            <person name="Zheng W."/>
        </authorList>
    </citation>
    <scope>NUCLEOTIDE SEQUENCE</scope>
    <source>
        <strain evidence="3">QDHG01</strain>
    </source>
</reference>
<dbReference type="InterPro" id="IPR044245">
    <property type="entry name" value="Spartan"/>
</dbReference>
<feature type="domain" description="Spartan-like zinc binding" evidence="2">
    <location>
        <begin position="27"/>
        <end position="74"/>
    </location>
</feature>
<dbReference type="GO" id="GO:0004222">
    <property type="term" value="F:metalloendopeptidase activity"/>
    <property type="evidence" value="ECO:0007669"/>
    <property type="project" value="InterPro"/>
</dbReference>
<dbReference type="GO" id="GO:0005634">
    <property type="term" value="C:nucleus"/>
    <property type="evidence" value="ECO:0007669"/>
    <property type="project" value="TreeGrafter"/>
</dbReference>
<dbReference type="GO" id="GO:0003697">
    <property type="term" value="F:single-stranded DNA binding"/>
    <property type="evidence" value="ECO:0007669"/>
    <property type="project" value="InterPro"/>
</dbReference>
<gene>
    <name evidence="3" type="ORF">FGO68_gene1687</name>
</gene>
<organism evidence="3 4">
    <name type="scientific">Halteria grandinella</name>
    <dbReference type="NCBI Taxonomy" id="5974"/>
    <lineage>
        <taxon>Eukaryota</taxon>
        <taxon>Sar</taxon>
        <taxon>Alveolata</taxon>
        <taxon>Ciliophora</taxon>
        <taxon>Intramacronucleata</taxon>
        <taxon>Spirotrichea</taxon>
        <taxon>Stichotrichia</taxon>
        <taxon>Sporadotrichida</taxon>
        <taxon>Halteriidae</taxon>
        <taxon>Halteria</taxon>
    </lineage>
</organism>
<dbReference type="PANTHER" id="PTHR21220:SF0">
    <property type="entry name" value="DNA-DEPENDENT METALLOPROTEASE SPRTN"/>
    <property type="match status" value="1"/>
</dbReference>
<protein>
    <recommendedName>
        <fullName evidence="2">Spartan-like zinc binding domain-containing protein</fullName>
    </recommendedName>
</protein>
<dbReference type="InterPro" id="IPR055220">
    <property type="entry name" value="SPRTN_ZBD"/>
</dbReference>
<dbReference type="Pfam" id="PF22934">
    <property type="entry name" value="SPRTN_ZBD"/>
    <property type="match status" value="1"/>
</dbReference>
<feature type="compositionally biased region" description="Basic and acidic residues" evidence="1">
    <location>
        <begin position="83"/>
        <end position="133"/>
    </location>
</feature>
<evidence type="ECO:0000313" key="3">
    <source>
        <dbReference type="EMBL" id="TNV76824.1"/>
    </source>
</evidence>